<feature type="transmembrane region" description="Helical" evidence="3">
    <location>
        <begin position="138"/>
        <end position="160"/>
    </location>
</feature>
<feature type="compositionally biased region" description="Low complexity" evidence="2">
    <location>
        <begin position="423"/>
        <end position="448"/>
    </location>
</feature>
<evidence type="ECO:0000256" key="1">
    <source>
        <dbReference type="SAM" id="Coils"/>
    </source>
</evidence>
<evidence type="ECO:0000313" key="5">
    <source>
        <dbReference type="Proteomes" id="UP000242444"/>
    </source>
</evidence>
<evidence type="ECO:0000313" key="4">
    <source>
        <dbReference type="EMBL" id="OZM73970.1"/>
    </source>
</evidence>
<sequence>MALNVGKLVALFDGDVSGFLGAKERVQREGRGFDGTTYKARLDADDSPMTMSLRRAQANLARATRDAAVIQIDADIARAQARIRTLEGQRGKTKIDVDANIARAQAKIRQLEARRNVVRLNVDANAGQATAVGRRIGAAMGAAAVAGILSAGIGAAFAVAAAGAMAAGPAILGLGAAVGVTAGAMFQAGKTVKAYSDAQDAAGAASGGAAGQEMSNAIAIRDAQDGISDARRNAARVAEDTARAIAQAQDAVADAERDAAWQAEESARRIEDAQRGVADAERNLADAQRNSVRAQQAINDARRDALRDLRELAEVVSDYALSEADAELALREAQDRLREVNADYNATSLERERAALSVRQAEERLSDVVRERAADTNDLIAAERAGIDNSQRVISAREAGEAATDRVREAERSLADAHRAVGDAQRQAARDQIQSQEAVADAQQGVADAQRDAARQQADAQEQVADAVQGLNDVMAQQGQAASGGAAGVDKFAEAYAKLTPAGKAFVDQLIAMKPMMERLGDAAETAVLPGFTRLLKAGESMEPVIAHGIDAIGGSMSDTADKAAVLAASPAFQADLWKAFDNGAIVMDAAGTAVVTMTSQLVGSIARSRPAAEGFADMLEAITSGTGAMFRNAEQGMHGYGDTLRITGGIAYDALAFLGTLMANLGNNGAPMLNLVRDALRQIESGALTLSTSGLPYLQGATEGAMSGFRGGITVITSLITLLEDMGLPVMTIAGQLWALNKISFGGVQAAFSGLMGYIGREVAKGDSLGQKLGAGLKGGLVGAGITIALLAVTAIMDEIAAKNQRIKDGQLQNKQSQDDYRAAVEATNGAMTDQAEQSILGGENAKKASDNVRALNLSWDDYVRGITQGGAEASALYSEMDGKLEGLIRQSGNLYGSDKIIQHFKDLRASGQGASAVMDQISESVSYYASKLRSEGVSEEEVSRLTGLYRTQLTQMADLQGQYGGLAGSADAYRSSADGAAGATGGMSEAMVRGQSSSDTLNAAFDKLKSTSGDVASKGQAIIDMLDVLSGRQPSVEESLQSINDSIRGVADRFGEGIDKSKGFGDALVDASGRVETITSNGSALQDFLTDSADKLGAYAQSLRDAGTPAGEITEKLGAQRDAIAETLTQWGLTPDAVQKVLDYYSIVPEDISTTVSLQNSPQTMQKIQEIQSALTQLEPGVPVPVKILDADARAKLLELGYKIAQLPDKSFKVFPDTAEGQAQYDQFIASNQGTAVDFVVGANVDLANNKVDVWKQKADGTWGWVNADARTDPANGTVQAFIQNTKTGEWTWVNTDARRDPADGTVQRLIQDTKTGAWTYVNVDANPEAFWAKVNQLTRTPLSVAVSLSPVGGVMQILQAMNPGQRAKGGPVSAGMPYLVGEQGPEYIFPDRDGFVATARETLAIQQSFNTPAPQMAAMSLARAGGGGAVAGGGAVSGATVRVQLGREIDGLRADVQGLARAIADRPTVLKLDSREIARASSVGAQQNRGR</sequence>
<dbReference type="Proteomes" id="UP000242444">
    <property type="component" value="Unassembled WGS sequence"/>
</dbReference>
<dbReference type="PANTHER" id="PTHR45615">
    <property type="entry name" value="MYOSIN HEAVY CHAIN, NON-MUSCLE"/>
    <property type="match status" value="1"/>
</dbReference>
<feature type="region of interest" description="Disordered" evidence="2">
    <location>
        <begin position="419"/>
        <end position="461"/>
    </location>
</feature>
<keyword evidence="3" id="KW-0472">Membrane</keyword>
<reference evidence="4 5" key="1">
    <citation type="submission" date="2017-07" db="EMBL/GenBank/DDBJ databases">
        <title>Amycolatopsis antarcticus sp. nov., isolated from the surface of an Antarcticus brown macroalga.</title>
        <authorList>
            <person name="Wang J."/>
            <person name="Leiva S."/>
            <person name="Huang J."/>
            <person name="Huang Y."/>
        </authorList>
    </citation>
    <scope>NUCLEOTIDE SEQUENCE [LARGE SCALE GENOMIC DNA]</scope>
    <source>
        <strain evidence="4 5">AU-G6</strain>
    </source>
</reference>
<keyword evidence="3" id="KW-1133">Transmembrane helix</keyword>
<keyword evidence="3" id="KW-0812">Transmembrane</keyword>
<dbReference type="OrthoDB" id="3661713at2"/>
<name>A0A263D680_9PSEU</name>
<dbReference type="EMBL" id="NKYE01000003">
    <property type="protein sequence ID" value="OZM73970.1"/>
    <property type="molecule type" value="Genomic_DNA"/>
</dbReference>
<proteinExistence type="predicted"/>
<evidence type="ECO:0000256" key="2">
    <source>
        <dbReference type="SAM" id="MobiDB-lite"/>
    </source>
</evidence>
<keyword evidence="1" id="KW-0175">Coiled coil</keyword>
<feature type="transmembrane region" description="Helical" evidence="3">
    <location>
        <begin position="166"/>
        <end position="186"/>
    </location>
</feature>
<comment type="caution">
    <text evidence="4">The sequence shown here is derived from an EMBL/GenBank/DDBJ whole genome shotgun (WGS) entry which is preliminary data.</text>
</comment>
<dbReference type="PANTHER" id="PTHR45615:SF80">
    <property type="entry name" value="GRIP DOMAIN-CONTAINING PROTEIN"/>
    <property type="match status" value="1"/>
</dbReference>
<dbReference type="InParanoid" id="A0A263D680"/>
<gene>
    <name evidence="4" type="ORF">CFN78_06695</name>
</gene>
<dbReference type="RefSeq" id="WP_094861727.1">
    <property type="nucleotide sequence ID" value="NZ_NKYE01000003.1"/>
</dbReference>
<organism evidence="4 5">
    <name type="scientific">Amycolatopsis antarctica</name>
    <dbReference type="NCBI Taxonomy" id="1854586"/>
    <lineage>
        <taxon>Bacteria</taxon>
        <taxon>Bacillati</taxon>
        <taxon>Actinomycetota</taxon>
        <taxon>Actinomycetes</taxon>
        <taxon>Pseudonocardiales</taxon>
        <taxon>Pseudonocardiaceae</taxon>
        <taxon>Amycolatopsis</taxon>
    </lineage>
</organism>
<protein>
    <recommendedName>
        <fullName evidence="6">Tape measure protein</fullName>
    </recommendedName>
</protein>
<evidence type="ECO:0000256" key="3">
    <source>
        <dbReference type="SAM" id="Phobius"/>
    </source>
</evidence>
<feature type="coiled-coil region" evidence="1">
    <location>
        <begin position="238"/>
        <end position="371"/>
    </location>
</feature>
<accession>A0A263D680</accession>
<keyword evidence="5" id="KW-1185">Reference proteome</keyword>
<evidence type="ECO:0008006" key="6">
    <source>
        <dbReference type="Google" id="ProtNLM"/>
    </source>
</evidence>
<feature type="coiled-coil region" evidence="1">
    <location>
        <begin position="53"/>
        <end position="121"/>
    </location>
</feature>